<feature type="compositionally biased region" description="Basic and acidic residues" evidence="1">
    <location>
        <begin position="131"/>
        <end position="140"/>
    </location>
</feature>
<comment type="caution">
    <text evidence="4">The sequence shown here is derived from an EMBL/GenBank/DDBJ whole genome shotgun (WGS) entry which is preliminary data.</text>
</comment>
<feature type="region of interest" description="Disordered" evidence="1">
    <location>
        <begin position="120"/>
        <end position="141"/>
    </location>
</feature>
<dbReference type="GO" id="GO:1990423">
    <property type="term" value="C:RZZ complex"/>
    <property type="evidence" value="ECO:0007669"/>
    <property type="project" value="TreeGrafter"/>
</dbReference>
<feature type="transmembrane region" description="Helical" evidence="2">
    <location>
        <begin position="346"/>
        <end position="365"/>
    </location>
</feature>
<feature type="region of interest" description="Disordered" evidence="1">
    <location>
        <begin position="1"/>
        <end position="33"/>
    </location>
</feature>
<evidence type="ECO:0000259" key="3">
    <source>
        <dbReference type="SMART" id="SM00014"/>
    </source>
</evidence>
<feature type="transmembrane region" description="Helical" evidence="2">
    <location>
        <begin position="445"/>
        <end position="463"/>
    </location>
</feature>
<dbReference type="SUPFAM" id="SSF52058">
    <property type="entry name" value="L domain-like"/>
    <property type="match status" value="1"/>
</dbReference>
<sequence>MADSAVCNRRVDDTPPLSSVPGLETGTPGSPGSRMISNKKLMRMVDYLKDPQLVASIQEFFGIKIHYNRHNETFQEEEKRYAYAKRDDNEATCISTCHSKKINGCDANSKQLTAPAKRMNNALEQGTNDEPTVRRKEASTRSDNTNYAITNSFWYYTFVFGTELGDEVFYSTFIPFLFWNVDGAVGQRVVLVWATIMTIGQILKDVICWPRPACPPAVRLQNKWSQEYGMPSTHAMVGFTIPFSVVLFTMNKYIYPFSVGCIIAFLWCVLVSMSRLYLGMHTVLDIVAGLVLTIALMIPLVPLVDITNSYVTTNFWLVAMLIAISIAVIVYYPTSSYKWTPTRSDTAMVVSVVAGIHAGAWLNYYTGLLRASQSLPPLHIVWPTYSMLGHLIVRTALGFSGVIATKVFCKSFSYIIICGILQINWRELIKCQDYNGNQNKVFVDLVYKYVSCFMIGINTVYLLPQVFSMIDSYFSEMSGFAPSVECKVHSWRLTLGALAPKRSSAMSRGQIQSGFDVNDETINFGTRIIAENNGSLYEACTVATIQSFEKVEQQPNVIASIQHSKICVAIDKSITIFKDETCDEILCNISFPSMIASYSVSKDGFFLFVVLATRILYCLHLSDGKIIFTKTIPDSEGNVIEIFLKEQSEETFIILVTNTGAIYRFCKFYPKALEIAFTSDDKVMVAEYTADIQCSQLFKGFAPLKFLNATIEAPSEELSIAIVGTNSIFTWPNEQYINFQSVFSFGYKKIKSLHGNSKMLCLRTDHTLNMICLNTFLTLKIYDGPVFDFSVIHHDDADHCEILFLTHSKDNYATYILRVISYPDFEQKLEINVSTNTYLLDVLHASDNLFYIEGIISTETGIIDTFRIKTILESIPEIRLARLLKKRHFDAAQAFAEKLNLSVEPIYCSKAALLVEQLSPWAKSASNSVNVDTLINILDKIQDVQYVIECCSKALISDYIQMKRIYSYARQRIAQNIKIKDINDSLNTSLSVINDALYRLETFQMIQDTEVDTLLNDDATMKEWIRFSQANLLEECTTRLNMGQLKSATLIWTRHLPDLVQHISMQTVRNIFTILPEDVDPSYLWPWLIHFIPTLLSLLPDTINEIMSWSLKKLKYLEISHRTVWPEIGTEFAKKFIKLLKFEDNQSVYFHQEYRYQNSLLKQFMVLFQALSDIQQLKIVYRLRVPLDIYIDSPVEAIYMLLDKIHIDQISNFANTFLKQYIFNNNLQNDTVLCTYIQKTIKNSYSWWFNEEAAWEKRVTILIGLIHNMEKRLEQTLIVLRKAPVPWSSTIATLAETGINYDHSLSFKIKIDFSTQDCFDVKQRLVTQSNWKLYTIYKDQAISLDEKLLSLFKGAMSLHLYHSNQIDSNEIIKYDDQMDQWLTGFLENMRKMQPQHNDYSLLQIFKTFYFMYLSTSVRNEEILTEMKFILSQLLMNLLRKLCTGRSFDLQLGLSVLFMLSEQEACSWLSTVSTSFQADHIRHCTISTLGYEYSRLGQNRSLIQTFESYKLLHIWAQRLSRYSITFKEVLTNSASSKRKILQQIINSNKENVIPLLKDYCCSFGFNFNDCLLNYLQILLKMWNPTITVSKTSANKELLICKDEIDELRKKCNAVVAQMEDKSMLKRCISTLWEHITFYHYEVFIILMDLIGDKNMEKRNYLCFLQNYTRSGLPTPMEHDEWIQLNPGHSTLPPIAQWRLPFLLKVDIWKIITPELNLRTYGKWLDIAPVLNLEAHLICTLAIKGEVTQVWGNNSTASKDTAWSLYPKNTTLLKDIKKCIQRMTDSDGFYYGTAALYYVVNHTPPGADRVAAAKECYEYAQLAAQNSTKFEEGMLEKIKSKYLRFTSEHVLRTYGLEKDEYLALIENPCKLVYELYNEESIPLRYRTATNYRPDINAAVNELGKLFSLNTIKLRMDLLEEWLQSNARYTELSQSFTETFLATKESDQNTNYEDNLLRICYMLEYGDMDLFAQFLINIGFGNRHGETEYSCNVRYRVFRILQTVVDTTTLEELTKQDICTFRKYMKSLQYAGKLESLGLCYSVDTFDTCCKRELVQILWKSQRHLPYALSVIAQICIEFEINDVLLWDDTLSQMTKLRMVSDLKKVLLQLRNKSVIVNCNGYKTGWQLIISEPFGEMDINPNLEKIDNCIEAICLLYSCPVAHELDFTAIVKNCFQSKQAHLAAALLPFLNESEKKFVLEAINKKSQIKELVEDLNHLSSKGVLTVPHSLAMVQKSILKTIKKDELWKLTHLHMNDMFISSIMCVKVLNISDNKMTSLRNLIGFQELHTLDAKNNLVDNVDDVTTTISTLPSLKDLSLQGNPVTWSYRYKENLIANSVSLGSLNLPPAFKRSISRAIFQHPGPHLSITITPGSLSVGSQLQVFPPWKLASGIRSTKDNHITPRPFWGNINKSKETRLSRSHVNNKAIALPLI</sequence>
<dbReference type="InterPro" id="IPR055403">
    <property type="entry name" value="ARM_KNTC1_1st"/>
</dbReference>
<evidence type="ECO:0000256" key="1">
    <source>
        <dbReference type="SAM" id="MobiDB-lite"/>
    </source>
</evidence>
<dbReference type="GO" id="GO:0005737">
    <property type="term" value="C:cytoplasm"/>
    <property type="evidence" value="ECO:0007669"/>
    <property type="project" value="TreeGrafter"/>
</dbReference>
<dbReference type="InterPro" id="IPR052802">
    <property type="entry name" value="KNTC1"/>
</dbReference>
<dbReference type="SUPFAM" id="SSF48317">
    <property type="entry name" value="Acid phosphatase/Vanadium-dependent haloperoxidase"/>
    <property type="match status" value="1"/>
</dbReference>
<dbReference type="CDD" id="cd03388">
    <property type="entry name" value="PAP2_SPPase1"/>
    <property type="match status" value="1"/>
</dbReference>
<dbReference type="InterPro" id="IPR055402">
    <property type="entry name" value="KNTC1_N"/>
</dbReference>
<dbReference type="Pfam" id="PF10493">
    <property type="entry name" value="Rod_C"/>
    <property type="match status" value="1"/>
</dbReference>
<dbReference type="InterPro" id="IPR000326">
    <property type="entry name" value="PAP2/HPO"/>
</dbReference>
<keyword evidence="2" id="KW-1133">Transmembrane helix</keyword>
<dbReference type="GO" id="GO:1903394">
    <property type="term" value="P:protein localization to kinetochore involved in kinetochore assembly"/>
    <property type="evidence" value="ECO:0007669"/>
    <property type="project" value="TreeGrafter"/>
</dbReference>
<keyword evidence="2" id="KW-0472">Membrane</keyword>
<feature type="domain" description="Phosphatidic acid phosphatase type 2/haloperoxidase" evidence="3">
    <location>
        <begin position="187"/>
        <end position="301"/>
    </location>
</feature>
<dbReference type="Pfam" id="PF24520">
    <property type="entry name" value="ARM_KNTC1_1st"/>
    <property type="match status" value="1"/>
</dbReference>
<proteinExistence type="predicted"/>
<name>A0A4S2KZ35_9HYME</name>
<feature type="transmembrane region" description="Helical" evidence="2">
    <location>
        <begin position="283"/>
        <end position="303"/>
    </location>
</feature>
<dbReference type="Pfam" id="PF01569">
    <property type="entry name" value="PAP2"/>
    <property type="match status" value="1"/>
</dbReference>
<accession>A0A4S2KZ35</accession>
<evidence type="ECO:0000313" key="5">
    <source>
        <dbReference type="Proteomes" id="UP000310200"/>
    </source>
</evidence>
<dbReference type="Pfam" id="PF24506">
    <property type="entry name" value="KNTC1_N"/>
    <property type="match status" value="1"/>
</dbReference>
<feature type="transmembrane region" description="Helical" evidence="2">
    <location>
        <begin position="253"/>
        <end position="271"/>
    </location>
</feature>
<feature type="transmembrane region" description="Helical" evidence="2">
    <location>
        <begin position="315"/>
        <end position="334"/>
    </location>
</feature>
<dbReference type="GO" id="GO:0007094">
    <property type="term" value="P:mitotic spindle assembly checkpoint signaling"/>
    <property type="evidence" value="ECO:0007669"/>
    <property type="project" value="TreeGrafter"/>
</dbReference>
<gene>
    <name evidence="4" type="ORF">DBV15_05881</name>
</gene>
<dbReference type="InterPro" id="IPR019527">
    <property type="entry name" value="RZZ-complex_KNTC1/ROD_C"/>
</dbReference>
<keyword evidence="2" id="KW-0812">Transmembrane</keyword>
<dbReference type="GO" id="GO:0005828">
    <property type="term" value="C:kinetochore microtubule"/>
    <property type="evidence" value="ECO:0007669"/>
    <property type="project" value="TreeGrafter"/>
</dbReference>
<feature type="transmembrane region" description="Helical" evidence="2">
    <location>
        <begin position="228"/>
        <end position="247"/>
    </location>
</feature>
<dbReference type="Pfam" id="PF24515">
    <property type="entry name" value="ARM_KNTC1_3rd"/>
    <property type="match status" value="1"/>
</dbReference>
<dbReference type="GO" id="GO:0000070">
    <property type="term" value="P:mitotic sister chromatid segregation"/>
    <property type="evidence" value="ECO:0007669"/>
    <property type="project" value="TreeGrafter"/>
</dbReference>
<reference evidence="4 5" key="1">
    <citation type="journal article" date="2019" name="Philos. Trans. R. Soc. Lond., B, Biol. Sci.">
        <title>Ant behaviour and brain gene expression of defending hosts depend on the ecological success of the intruding social parasite.</title>
        <authorList>
            <person name="Kaur R."/>
            <person name="Stoldt M."/>
            <person name="Jongepier E."/>
            <person name="Feldmeyer B."/>
            <person name="Menzel F."/>
            <person name="Bornberg-Bauer E."/>
            <person name="Foitzik S."/>
        </authorList>
    </citation>
    <scope>NUCLEOTIDE SEQUENCE [LARGE SCALE GENOMIC DNA]</scope>
    <source>
        <tissue evidence="4">Whole body</tissue>
    </source>
</reference>
<dbReference type="EMBL" id="QBLH01001030">
    <property type="protein sequence ID" value="TGZ53468.1"/>
    <property type="molecule type" value="Genomic_DNA"/>
</dbReference>
<dbReference type="Gene3D" id="3.80.10.10">
    <property type="entry name" value="Ribonuclease Inhibitor"/>
    <property type="match status" value="1"/>
</dbReference>
<dbReference type="Gene3D" id="1.20.144.10">
    <property type="entry name" value="Phosphatidic acid phosphatase type 2/haloperoxidase"/>
    <property type="match status" value="1"/>
</dbReference>
<dbReference type="PANTHER" id="PTHR15688:SF1">
    <property type="entry name" value="KINETOCHORE-ASSOCIATED PROTEIN 1"/>
    <property type="match status" value="1"/>
</dbReference>
<dbReference type="InterPro" id="IPR055405">
    <property type="entry name" value="ARM_KNTC1_3rd"/>
</dbReference>
<organism evidence="4 5">
    <name type="scientific">Temnothorax longispinosus</name>
    <dbReference type="NCBI Taxonomy" id="300112"/>
    <lineage>
        <taxon>Eukaryota</taxon>
        <taxon>Metazoa</taxon>
        <taxon>Ecdysozoa</taxon>
        <taxon>Arthropoda</taxon>
        <taxon>Hexapoda</taxon>
        <taxon>Insecta</taxon>
        <taxon>Pterygota</taxon>
        <taxon>Neoptera</taxon>
        <taxon>Endopterygota</taxon>
        <taxon>Hymenoptera</taxon>
        <taxon>Apocrita</taxon>
        <taxon>Aculeata</taxon>
        <taxon>Formicoidea</taxon>
        <taxon>Formicidae</taxon>
        <taxon>Myrmicinae</taxon>
        <taxon>Temnothorax</taxon>
    </lineage>
</organism>
<dbReference type="Proteomes" id="UP000310200">
    <property type="component" value="Unassembled WGS sequence"/>
</dbReference>
<dbReference type="STRING" id="300112.A0A4S2KZ35"/>
<dbReference type="GO" id="GO:0031267">
    <property type="term" value="F:small GTPase binding"/>
    <property type="evidence" value="ECO:0007669"/>
    <property type="project" value="TreeGrafter"/>
</dbReference>
<feature type="transmembrane region" description="Helical" evidence="2">
    <location>
        <begin position="407"/>
        <end position="425"/>
    </location>
</feature>
<keyword evidence="5" id="KW-1185">Reference proteome</keyword>
<dbReference type="InterPro" id="IPR036938">
    <property type="entry name" value="PAP2/HPO_sf"/>
</dbReference>
<dbReference type="SMART" id="SM00014">
    <property type="entry name" value="acidPPc"/>
    <property type="match status" value="1"/>
</dbReference>
<evidence type="ECO:0000256" key="2">
    <source>
        <dbReference type="SAM" id="Phobius"/>
    </source>
</evidence>
<dbReference type="PANTHER" id="PTHR15688">
    <property type="entry name" value="KINETOCHORE-ASSOCIATED PROTEIN 1"/>
    <property type="match status" value="1"/>
</dbReference>
<dbReference type="InterPro" id="IPR032675">
    <property type="entry name" value="LRR_dom_sf"/>
</dbReference>
<protein>
    <recommendedName>
        <fullName evidence="3">Phosphatidic acid phosphatase type 2/haloperoxidase domain-containing protein</fullName>
    </recommendedName>
</protein>
<evidence type="ECO:0000313" key="4">
    <source>
        <dbReference type="EMBL" id="TGZ53468.1"/>
    </source>
</evidence>